<dbReference type="SUPFAM" id="SSF56112">
    <property type="entry name" value="Protein kinase-like (PK-like)"/>
    <property type="match status" value="1"/>
</dbReference>
<evidence type="ECO:0000256" key="7">
    <source>
        <dbReference type="ARBA" id="ARBA00022723"/>
    </source>
</evidence>
<gene>
    <name evidence="24" type="primary">IRE1</name>
    <name evidence="24" type="ORF">KQ657_003860</name>
</gene>
<dbReference type="InterPro" id="IPR011047">
    <property type="entry name" value="Quinoprotein_ADH-like_sf"/>
</dbReference>
<dbReference type="Pfam" id="PF00069">
    <property type="entry name" value="Pkinase"/>
    <property type="match status" value="2"/>
</dbReference>
<dbReference type="Gene3D" id="2.130.10.10">
    <property type="entry name" value="YVTN repeat-like/Quinoprotein amine dehydrogenase"/>
    <property type="match status" value="1"/>
</dbReference>
<feature type="region of interest" description="Disordered" evidence="21">
    <location>
        <begin position="604"/>
        <end position="670"/>
    </location>
</feature>
<dbReference type="CDD" id="cd10422">
    <property type="entry name" value="RNase_Ire1"/>
    <property type="match status" value="1"/>
</dbReference>
<dbReference type="OrthoDB" id="63989at2759"/>
<evidence type="ECO:0000256" key="13">
    <source>
        <dbReference type="ARBA" id="ARBA00022842"/>
    </source>
</evidence>
<keyword evidence="12" id="KW-0067">ATP-binding</keyword>
<dbReference type="FunFam" id="1.20.1440.180:FF:000002">
    <property type="entry name" value="Serine/threonine-protein kinase/endoribonuclease IRE1"/>
    <property type="match status" value="1"/>
</dbReference>
<evidence type="ECO:0000313" key="24">
    <source>
        <dbReference type="EMBL" id="KAG7195332.1"/>
    </source>
</evidence>
<keyword evidence="17" id="KW-0834">Unfolded protein response</keyword>
<dbReference type="PROSITE" id="PS50011">
    <property type="entry name" value="PROTEIN_KINASE_DOM"/>
    <property type="match status" value="1"/>
</dbReference>
<keyword evidence="6" id="KW-0812">Transmembrane</keyword>
<dbReference type="SUPFAM" id="SSF50998">
    <property type="entry name" value="Quinoprotein alcohol dehydrogenase-like"/>
    <property type="match status" value="1"/>
</dbReference>
<keyword evidence="14" id="KW-1133">Transmembrane helix</keyword>
<reference evidence="24" key="1">
    <citation type="submission" date="2021-03" db="EMBL/GenBank/DDBJ databases">
        <authorList>
            <person name="Palmer J.M."/>
        </authorList>
    </citation>
    <scope>NUCLEOTIDE SEQUENCE</scope>
    <source>
        <strain evidence="24">ARV_011</strain>
    </source>
</reference>
<evidence type="ECO:0000256" key="15">
    <source>
        <dbReference type="ARBA" id="ARBA00023136"/>
    </source>
</evidence>
<name>A0A9P8AKQ1_9ASCO</name>
<evidence type="ECO:0000256" key="8">
    <source>
        <dbReference type="ARBA" id="ARBA00022729"/>
    </source>
</evidence>
<evidence type="ECO:0000256" key="18">
    <source>
        <dbReference type="ARBA" id="ARBA00023268"/>
    </source>
</evidence>
<dbReference type="GO" id="GO:0005524">
    <property type="term" value="F:ATP binding"/>
    <property type="evidence" value="ECO:0007669"/>
    <property type="project" value="UniProtKB-KW"/>
</dbReference>
<proteinExistence type="predicted"/>
<keyword evidence="4" id="KW-0723">Serine/threonine-protein kinase</keyword>
<dbReference type="CDD" id="cd09769">
    <property type="entry name" value="Luminal_IRE1"/>
    <property type="match status" value="1"/>
</dbReference>
<dbReference type="GO" id="GO:0046872">
    <property type="term" value="F:metal ion binding"/>
    <property type="evidence" value="ECO:0007669"/>
    <property type="project" value="UniProtKB-KW"/>
</dbReference>
<dbReference type="FunFam" id="3.30.200.20:FF:000443">
    <property type="entry name" value="Serine/threonine-protein kinase/endoribonuclease IRE1"/>
    <property type="match status" value="1"/>
</dbReference>
<accession>A0A9P8AKQ1</accession>
<evidence type="ECO:0000256" key="19">
    <source>
        <dbReference type="ARBA" id="ARBA00048659"/>
    </source>
</evidence>
<dbReference type="PROSITE" id="PS00108">
    <property type="entry name" value="PROTEIN_KINASE_ST"/>
    <property type="match status" value="1"/>
</dbReference>
<evidence type="ECO:0000256" key="20">
    <source>
        <dbReference type="ARBA" id="ARBA00048977"/>
    </source>
</evidence>
<feature type="compositionally biased region" description="Acidic residues" evidence="21">
    <location>
        <begin position="658"/>
        <end position="670"/>
    </location>
</feature>
<evidence type="ECO:0000256" key="12">
    <source>
        <dbReference type="ARBA" id="ARBA00022840"/>
    </source>
</evidence>
<keyword evidence="25" id="KW-1185">Reference proteome</keyword>
<dbReference type="GO" id="GO:0051082">
    <property type="term" value="F:unfolded protein binding"/>
    <property type="evidence" value="ECO:0007669"/>
    <property type="project" value="TreeGrafter"/>
</dbReference>
<feature type="compositionally biased region" description="Acidic residues" evidence="21">
    <location>
        <begin position="607"/>
        <end position="617"/>
    </location>
</feature>
<dbReference type="SMART" id="SM00580">
    <property type="entry name" value="PUG"/>
    <property type="match status" value="1"/>
</dbReference>
<comment type="catalytic activity">
    <reaction evidence="20">
        <text>L-seryl-[protein] + ATP = O-phospho-L-seryl-[protein] + ADP + H(+)</text>
        <dbReference type="Rhea" id="RHEA:17989"/>
        <dbReference type="Rhea" id="RHEA-COMP:9863"/>
        <dbReference type="Rhea" id="RHEA-COMP:11604"/>
        <dbReference type="ChEBI" id="CHEBI:15378"/>
        <dbReference type="ChEBI" id="CHEBI:29999"/>
        <dbReference type="ChEBI" id="CHEBI:30616"/>
        <dbReference type="ChEBI" id="CHEBI:83421"/>
        <dbReference type="ChEBI" id="CHEBI:456216"/>
        <dbReference type="EC" id="2.7.11.1"/>
    </reaction>
    <physiologicalReaction direction="left-to-right" evidence="20">
        <dbReference type="Rhea" id="RHEA:17990"/>
    </physiologicalReaction>
</comment>
<comment type="caution">
    <text evidence="24">The sequence shown here is derived from an EMBL/GenBank/DDBJ whole genome shotgun (WGS) entry which is preliminary data.</text>
</comment>
<keyword evidence="8" id="KW-0732">Signal</keyword>
<evidence type="ECO:0000256" key="4">
    <source>
        <dbReference type="ARBA" id="ARBA00022527"/>
    </source>
</evidence>
<dbReference type="InterPro" id="IPR045133">
    <property type="entry name" value="IRE1/2-like"/>
</dbReference>
<keyword evidence="5" id="KW-0808">Transferase</keyword>
<feature type="compositionally biased region" description="Basic residues" evidence="21">
    <location>
        <begin position="625"/>
        <end position="641"/>
    </location>
</feature>
<dbReference type="Gene3D" id="1.20.1440.180">
    <property type="entry name" value="KEN domain"/>
    <property type="match status" value="1"/>
</dbReference>
<keyword evidence="7" id="KW-0479">Metal-binding</keyword>
<dbReference type="GO" id="GO:0036498">
    <property type="term" value="P:IRE1-mediated unfolded protein response"/>
    <property type="evidence" value="ECO:0007669"/>
    <property type="project" value="TreeGrafter"/>
</dbReference>
<evidence type="ECO:0000256" key="11">
    <source>
        <dbReference type="ARBA" id="ARBA00022801"/>
    </source>
</evidence>
<dbReference type="InterPro" id="IPR008271">
    <property type="entry name" value="Ser/Thr_kinase_AS"/>
</dbReference>
<dbReference type="InterPro" id="IPR010513">
    <property type="entry name" value="KEN_dom"/>
</dbReference>
<evidence type="ECO:0000256" key="10">
    <source>
        <dbReference type="ARBA" id="ARBA00022777"/>
    </source>
</evidence>
<dbReference type="GO" id="GO:0016787">
    <property type="term" value="F:hydrolase activity"/>
    <property type="evidence" value="ECO:0007669"/>
    <property type="project" value="UniProtKB-KW"/>
</dbReference>
<keyword evidence="16" id="KW-0325">Glycoprotein</keyword>
<dbReference type="EMBL" id="JAHMUF010000004">
    <property type="protein sequence ID" value="KAG7195332.1"/>
    <property type="molecule type" value="Genomic_DNA"/>
</dbReference>
<comment type="subcellular location">
    <subcellularLocation>
        <location evidence="2">Membrane</location>
        <topology evidence="2">Single-pass type I membrane protein</topology>
    </subcellularLocation>
</comment>
<dbReference type="GO" id="GO:0070059">
    <property type="term" value="P:intrinsic apoptotic signaling pathway in response to endoplasmic reticulum stress"/>
    <property type="evidence" value="ECO:0007669"/>
    <property type="project" value="TreeGrafter"/>
</dbReference>
<dbReference type="Gene3D" id="1.10.510.10">
    <property type="entry name" value="Transferase(Phosphotransferase) domain 1"/>
    <property type="match status" value="1"/>
</dbReference>
<dbReference type="InterPro" id="IPR018391">
    <property type="entry name" value="PQQ_b-propeller_rpt"/>
</dbReference>
<dbReference type="GO" id="GO:0004674">
    <property type="term" value="F:protein serine/threonine kinase activity"/>
    <property type="evidence" value="ECO:0007669"/>
    <property type="project" value="UniProtKB-KW"/>
</dbReference>
<feature type="domain" description="KEN" evidence="23">
    <location>
        <begin position="1012"/>
        <end position="1141"/>
    </location>
</feature>
<comment type="catalytic activity">
    <reaction evidence="19">
        <text>L-threonyl-[protein] + ATP = O-phospho-L-threonyl-[protein] + ADP + H(+)</text>
        <dbReference type="Rhea" id="RHEA:46608"/>
        <dbReference type="Rhea" id="RHEA-COMP:11060"/>
        <dbReference type="Rhea" id="RHEA-COMP:11605"/>
        <dbReference type="ChEBI" id="CHEBI:15378"/>
        <dbReference type="ChEBI" id="CHEBI:30013"/>
        <dbReference type="ChEBI" id="CHEBI:30616"/>
        <dbReference type="ChEBI" id="CHEBI:61977"/>
        <dbReference type="ChEBI" id="CHEBI:456216"/>
        <dbReference type="EC" id="2.7.11.1"/>
    </reaction>
    <physiologicalReaction direction="left-to-right" evidence="19">
        <dbReference type="Rhea" id="RHEA:46609"/>
    </physiologicalReaction>
</comment>
<keyword evidence="13" id="KW-0460">Magnesium</keyword>
<dbReference type="GO" id="GO:0031505">
    <property type="term" value="P:fungal-type cell wall organization"/>
    <property type="evidence" value="ECO:0007669"/>
    <property type="project" value="UniProtKB-ARBA"/>
</dbReference>
<evidence type="ECO:0000259" key="22">
    <source>
        <dbReference type="PROSITE" id="PS50011"/>
    </source>
</evidence>
<keyword evidence="15" id="KW-0472">Membrane</keyword>
<dbReference type="SMART" id="SM00220">
    <property type="entry name" value="S_TKc"/>
    <property type="match status" value="1"/>
</dbReference>
<dbReference type="Proteomes" id="UP000790833">
    <property type="component" value="Unassembled WGS sequence"/>
</dbReference>
<dbReference type="AlphaFoldDB" id="A0A9P8AKQ1"/>
<evidence type="ECO:0000256" key="14">
    <source>
        <dbReference type="ARBA" id="ARBA00022989"/>
    </source>
</evidence>
<evidence type="ECO:0000256" key="21">
    <source>
        <dbReference type="SAM" id="MobiDB-lite"/>
    </source>
</evidence>
<keyword evidence="11" id="KW-0378">Hydrolase</keyword>
<dbReference type="RefSeq" id="XP_043050879.1">
    <property type="nucleotide sequence ID" value="XM_043194555.1"/>
</dbReference>
<evidence type="ECO:0000256" key="5">
    <source>
        <dbReference type="ARBA" id="ARBA00022679"/>
    </source>
</evidence>
<dbReference type="PROSITE" id="PS51392">
    <property type="entry name" value="KEN"/>
    <property type="match status" value="1"/>
</dbReference>
<dbReference type="InterPro" id="IPR038357">
    <property type="entry name" value="KEN_sf"/>
</dbReference>
<feature type="domain" description="Protein kinase" evidence="22">
    <location>
        <begin position="699"/>
        <end position="1009"/>
    </location>
</feature>
<keyword evidence="9" id="KW-0547">Nucleotide-binding</keyword>
<evidence type="ECO:0000256" key="6">
    <source>
        <dbReference type="ARBA" id="ARBA00022692"/>
    </source>
</evidence>
<keyword evidence="18" id="KW-0511">Multifunctional enzyme</keyword>
<protein>
    <recommendedName>
        <fullName evidence="3">non-specific serine/threonine protein kinase</fullName>
        <ecNumber evidence="3">2.7.11.1</ecNumber>
    </recommendedName>
</protein>
<evidence type="ECO:0000259" key="23">
    <source>
        <dbReference type="PROSITE" id="PS51392"/>
    </source>
</evidence>
<evidence type="ECO:0000256" key="16">
    <source>
        <dbReference type="ARBA" id="ARBA00023180"/>
    </source>
</evidence>
<evidence type="ECO:0000256" key="9">
    <source>
        <dbReference type="ARBA" id="ARBA00022741"/>
    </source>
</evidence>
<dbReference type="GeneID" id="66117234"/>
<dbReference type="InterPro" id="IPR011009">
    <property type="entry name" value="Kinase-like_dom_sf"/>
</dbReference>
<dbReference type="FunFam" id="1.10.510.10:FF:000572">
    <property type="entry name" value="Serine/threonine-protein kinase/endoribonuclease IRE1"/>
    <property type="match status" value="1"/>
</dbReference>
<evidence type="ECO:0000256" key="1">
    <source>
        <dbReference type="ARBA" id="ARBA00001946"/>
    </source>
</evidence>
<dbReference type="SMART" id="SM00564">
    <property type="entry name" value="PQQ"/>
    <property type="match status" value="2"/>
</dbReference>
<sequence length="1141" mass="129805">MVRIETPVTSALVGTTSPYLQKNSPSMSPIDPRSINDYSLKDMILVSDVDGNLQCLERTTGALMWRLPLNEPLVNIESNNTTTTTATSTNNNVKDNNTKTNNIVWFVEPHEKGSLYYFTPEFGLNKLPTSIQDLVLESPFSLSGDDKIYTGTRKTSLFTINIHTGEIVNSFGKNNLDDDKCPLPHVHYNVDNTNYKSDDYIMLGKTTYELSIYSKANSNVVWNVNYTTWGPNNIDNDLITQNKESIDKLYFTPFHDKSILAVNRDLGTPAWVSKLPSLAVSVFDIFYHEKSNEFVVLPHPLHVLNDLQIQNEHFKTSSTDLVFLNKTVNGNQWFAMSYLNYPTLIKSAPISNYQLELYKLERSFRGTPEILQSFSFEGQNDPLLEKMVSGIHRAAFLNVANQYQPTPKFTHRYVGIGDGSNEREELEKSDKSPLGIIDGIKFSNSQPTQFVQPEEESFIPDRSKEIATREPISIIHQTENLSMSRRVFEDVIVILSVVGLFVILSKATSYVQRLKLNINNNGMVIANNDSEIPSLLDKDEKDTDDVVTKVLNVEDLSSSDGQESEFTDTTKEIINAINDEVNITCDEVPTVKKNNISKKVTFTEGHTDDEEKEDNENNTEAGPITKKKRKRGSRGGRRSKNKGSVDVPTDTISTDKTTEDDSDDNNNDDDERIITKSLLKSAPNYKPSRKKLQIENNLIISDKILGYGSHGTVVYEGTFENRPVAVKRMLLDFYHIANHEVRLLQESDDHPNVVRYFCSQTSDSEKFLYIALELCKSSLEDVIEKPKNYSKTMRIQPPHVHSLLFQLVNGLDYLHSLKIVHRDLKPQNILVGDAKLGKHKSLSMVDDLKIRLLISDFGLCKKLDNDQSSFRATTHTAPLGTTGWRAPELLLLHDLLEISPETIESSNSNLNSILTSSTNSTSGGRRLTKAIDIFSLGCVYFYILTNGQHPYGDRYLREANIIQGNHDLSPLNEYCVDDQYEAIDLVSSMISFDPSKRPPTSKIMKHPFFWSVGKKLDFLLKVSDRFEIERRDPPSELLLALEDHGFAVHGGDWCLKFDDDFMNNLGKYRKYHPEKLMDLLRALRNKYHHYNDMPPELQAQMTPLPHGFYGYFNSKFPRLLMEIYQLIQVHLQHEHIFGEFY</sequence>
<dbReference type="PANTHER" id="PTHR13954:SF6">
    <property type="entry name" value="NON-SPECIFIC SERINE_THREONINE PROTEIN KINASE"/>
    <property type="match status" value="1"/>
</dbReference>
<evidence type="ECO:0000256" key="3">
    <source>
        <dbReference type="ARBA" id="ARBA00012513"/>
    </source>
</evidence>
<dbReference type="Pfam" id="PF06479">
    <property type="entry name" value="Ribonuc_2-5A"/>
    <property type="match status" value="1"/>
</dbReference>
<dbReference type="GO" id="GO:1990604">
    <property type="term" value="C:IRE1-TRAF2-ASK1 complex"/>
    <property type="evidence" value="ECO:0007669"/>
    <property type="project" value="TreeGrafter"/>
</dbReference>
<dbReference type="Gene3D" id="3.30.200.20">
    <property type="entry name" value="Phosphorylase Kinase, domain 1"/>
    <property type="match status" value="1"/>
</dbReference>
<evidence type="ECO:0000256" key="2">
    <source>
        <dbReference type="ARBA" id="ARBA00004479"/>
    </source>
</evidence>
<keyword evidence="10 24" id="KW-0418">Kinase</keyword>
<dbReference type="GO" id="GO:0004521">
    <property type="term" value="F:RNA endonuclease activity"/>
    <property type="evidence" value="ECO:0007669"/>
    <property type="project" value="InterPro"/>
</dbReference>
<dbReference type="PANTHER" id="PTHR13954">
    <property type="entry name" value="IRE1-RELATED"/>
    <property type="match status" value="1"/>
</dbReference>
<dbReference type="EC" id="2.7.11.1" evidence="3"/>
<evidence type="ECO:0000313" key="25">
    <source>
        <dbReference type="Proteomes" id="UP000790833"/>
    </source>
</evidence>
<dbReference type="GO" id="GO:0006397">
    <property type="term" value="P:mRNA processing"/>
    <property type="evidence" value="ECO:0007669"/>
    <property type="project" value="InterPro"/>
</dbReference>
<organism evidence="24 25">
    <name type="scientific">Scheffersomyces spartinae</name>
    <dbReference type="NCBI Taxonomy" id="45513"/>
    <lineage>
        <taxon>Eukaryota</taxon>
        <taxon>Fungi</taxon>
        <taxon>Dikarya</taxon>
        <taxon>Ascomycota</taxon>
        <taxon>Saccharomycotina</taxon>
        <taxon>Pichiomycetes</taxon>
        <taxon>Debaryomycetaceae</taxon>
        <taxon>Scheffersomyces</taxon>
    </lineage>
</organism>
<evidence type="ECO:0000256" key="17">
    <source>
        <dbReference type="ARBA" id="ARBA00023230"/>
    </source>
</evidence>
<dbReference type="InterPro" id="IPR015943">
    <property type="entry name" value="WD40/YVTN_repeat-like_dom_sf"/>
</dbReference>
<dbReference type="InterPro" id="IPR000719">
    <property type="entry name" value="Prot_kinase_dom"/>
</dbReference>
<comment type="cofactor">
    <cofactor evidence="1">
        <name>Mg(2+)</name>
        <dbReference type="ChEBI" id="CHEBI:18420"/>
    </cofactor>
</comment>